<accession>A0A6N9YKX0</accession>
<evidence type="ECO:0000256" key="2">
    <source>
        <dbReference type="SAM" id="Phobius"/>
    </source>
</evidence>
<keyword evidence="2" id="KW-1133">Transmembrane helix</keyword>
<feature type="compositionally biased region" description="Acidic residues" evidence="1">
    <location>
        <begin position="46"/>
        <end position="83"/>
    </location>
</feature>
<feature type="transmembrane region" description="Helical" evidence="2">
    <location>
        <begin position="7"/>
        <end position="32"/>
    </location>
</feature>
<reference evidence="3 4" key="1">
    <citation type="submission" date="2020-02" db="EMBL/GenBank/DDBJ databases">
        <authorList>
            <person name="Li X.-J."/>
            <person name="Feng X.-M."/>
        </authorList>
    </citation>
    <scope>NUCLEOTIDE SEQUENCE [LARGE SCALE GENOMIC DNA]</scope>
    <source>
        <strain evidence="3 4">CGMCC 4.7225</strain>
    </source>
</reference>
<evidence type="ECO:0000313" key="3">
    <source>
        <dbReference type="EMBL" id="NED95595.1"/>
    </source>
</evidence>
<dbReference type="Proteomes" id="UP000469185">
    <property type="component" value="Unassembled WGS sequence"/>
</dbReference>
<proteinExistence type="predicted"/>
<name>A0A6N9YKX0_9ACTN</name>
<dbReference type="AlphaFoldDB" id="A0A6N9YKX0"/>
<dbReference type="EMBL" id="JAAGOB010000004">
    <property type="protein sequence ID" value="NED95595.1"/>
    <property type="molecule type" value="Genomic_DNA"/>
</dbReference>
<evidence type="ECO:0000313" key="4">
    <source>
        <dbReference type="Proteomes" id="UP000469185"/>
    </source>
</evidence>
<evidence type="ECO:0000256" key="1">
    <source>
        <dbReference type="SAM" id="MobiDB-lite"/>
    </source>
</evidence>
<dbReference type="RefSeq" id="WP_163818352.1">
    <property type="nucleotide sequence ID" value="NZ_JAAGOB010000004.1"/>
</dbReference>
<comment type="caution">
    <text evidence="3">The sequence shown here is derived from an EMBL/GenBank/DDBJ whole genome shotgun (WGS) entry which is preliminary data.</text>
</comment>
<protein>
    <submittedName>
        <fullName evidence="3">Uncharacterized protein</fullName>
    </submittedName>
</protein>
<keyword evidence="2" id="KW-0812">Transmembrane</keyword>
<sequence>MTERRRLIVVVAVCAAAVVIAAVGAAAIGWMADRGETVVTQTPAGEPDDSGEASDSSEEPRSDDDAETEADDPDGDTGQEEATELSQVGDVLPESMGGQEAIDSLGDKLERVAKMNNRTPEELRELLLRDKTVKVSPNGFLLYEDTATPHQSPSE</sequence>
<feature type="region of interest" description="Disordered" evidence="1">
    <location>
        <begin position="40"/>
        <end position="105"/>
    </location>
</feature>
<keyword evidence="4" id="KW-1185">Reference proteome</keyword>
<keyword evidence="2" id="KW-0472">Membrane</keyword>
<organism evidence="3 4">
    <name type="scientific">Phytoactinopolyspora alkaliphila</name>
    <dbReference type="NCBI Taxonomy" id="1783498"/>
    <lineage>
        <taxon>Bacteria</taxon>
        <taxon>Bacillati</taxon>
        <taxon>Actinomycetota</taxon>
        <taxon>Actinomycetes</taxon>
        <taxon>Jiangellales</taxon>
        <taxon>Jiangellaceae</taxon>
        <taxon>Phytoactinopolyspora</taxon>
    </lineage>
</organism>
<gene>
    <name evidence="3" type="ORF">G1H11_09750</name>
</gene>